<dbReference type="Proteomes" id="UP000024635">
    <property type="component" value="Unassembled WGS sequence"/>
</dbReference>
<gene>
    <name evidence="1" type="primary">Acey_s0263.g591</name>
    <name evidence="1" type="ORF">Y032_0263g591</name>
</gene>
<name>A0A016SAM7_9BILA</name>
<evidence type="ECO:0000313" key="2">
    <source>
        <dbReference type="Proteomes" id="UP000024635"/>
    </source>
</evidence>
<sequence length="97" mass="10447">MVLPPLLSSNTATRDVIILHTSTKRCCCSYVCNDTGAAAPITQRHRWCGTSQCNTAPAAATPLTWLDVADDVTWPSSGRTLKARTMQACNQNVSPLL</sequence>
<evidence type="ECO:0000313" key="1">
    <source>
        <dbReference type="EMBL" id="EYB87412.1"/>
    </source>
</evidence>
<proteinExistence type="predicted"/>
<protein>
    <submittedName>
        <fullName evidence="1">Uncharacterized protein</fullName>
    </submittedName>
</protein>
<dbReference type="EMBL" id="JARK01001599">
    <property type="protein sequence ID" value="EYB87412.1"/>
    <property type="molecule type" value="Genomic_DNA"/>
</dbReference>
<organism evidence="1 2">
    <name type="scientific">Ancylostoma ceylanicum</name>
    <dbReference type="NCBI Taxonomy" id="53326"/>
    <lineage>
        <taxon>Eukaryota</taxon>
        <taxon>Metazoa</taxon>
        <taxon>Ecdysozoa</taxon>
        <taxon>Nematoda</taxon>
        <taxon>Chromadorea</taxon>
        <taxon>Rhabditida</taxon>
        <taxon>Rhabditina</taxon>
        <taxon>Rhabditomorpha</taxon>
        <taxon>Strongyloidea</taxon>
        <taxon>Ancylostomatidae</taxon>
        <taxon>Ancylostomatinae</taxon>
        <taxon>Ancylostoma</taxon>
    </lineage>
</organism>
<accession>A0A016SAM7</accession>
<keyword evidence="2" id="KW-1185">Reference proteome</keyword>
<reference evidence="2" key="1">
    <citation type="journal article" date="2015" name="Nat. Genet.">
        <title>The genome and transcriptome of the zoonotic hookworm Ancylostoma ceylanicum identify infection-specific gene families.</title>
        <authorList>
            <person name="Schwarz E.M."/>
            <person name="Hu Y."/>
            <person name="Antoshechkin I."/>
            <person name="Miller M.M."/>
            <person name="Sternberg P.W."/>
            <person name="Aroian R.V."/>
        </authorList>
    </citation>
    <scope>NUCLEOTIDE SEQUENCE</scope>
    <source>
        <strain evidence="2">HY135</strain>
    </source>
</reference>
<dbReference type="AlphaFoldDB" id="A0A016SAM7"/>
<comment type="caution">
    <text evidence="1">The sequence shown here is derived from an EMBL/GenBank/DDBJ whole genome shotgun (WGS) entry which is preliminary data.</text>
</comment>